<protein>
    <recommendedName>
        <fullName evidence="5">Glycosyl transferase family 1 domain-containing protein</fullName>
    </recommendedName>
</protein>
<dbReference type="PANTHER" id="PTHR45947:SF3">
    <property type="entry name" value="SULFOQUINOVOSYL TRANSFERASE SQD2"/>
    <property type="match status" value="1"/>
</dbReference>
<dbReference type="AlphaFoldDB" id="A0A1G2PUX5"/>
<evidence type="ECO:0000259" key="1">
    <source>
        <dbReference type="Pfam" id="PF00534"/>
    </source>
</evidence>
<dbReference type="Gene3D" id="3.40.50.2000">
    <property type="entry name" value="Glycogen Phosphorylase B"/>
    <property type="match status" value="2"/>
</dbReference>
<dbReference type="PANTHER" id="PTHR45947">
    <property type="entry name" value="SULFOQUINOVOSYL TRANSFERASE SQD2"/>
    <property type="match status" value="1"/>
</dbReference>
<dbReference type="EMBL" id="MHSW01000023">
    <property type="protein sequence ID" value="OHA51392.1"/>
    <property type="molecule type" value="Genomic_DNA"/>
</dbReference>
<accession>A0A1G2PUX5</accession>
<evidence type="ECO:0000313" key="4">
    <source>
        <dbReference type="Proteomes" id="UP000176951"/>
    </source>
</evidence>
<gene>
    <name evidence="3" type="ORF">A3A97_00915</name>
</gene>
<name>A0A1G2PUX5_9BACT</name>
<reference evidence="3 4" key="1">
    <citation type="journal article" date="2016" name="Nat. Commun.">
        <title>Thousands of microbial genomes shed light on interconnected biogeochemical processes in an aquifer system.</title>
        <authorList>
            <person name="Anantharaman K."/>
            <person name="Brown C.T."/>
            <person name="Hug L.A."/>
            <person name="Sharon I."/>
            <person name="Castelle C.J."/>
            <person name="Probst A.J."/>
            <person name="Thomas B.C."/>
            <person name="Singh A."/>
            <person name="Wilkins M.J."/>
            <person name="Karaoz U."/>
            <person name="Brodie E.L."/>
            <person name="Williams K.H."/>
            <person name="Hubbard S.S."/>
            <person name="Banfield J.F."/>
        </authorList>
    </citation>
    <scope>NUCLEOTIDE SEQUENCE [LARGE SCALE GENOMIC DNA]</scope>
</reference>
<feature type="domain" description="Glycosyl transferase family 1" evidence="1">
    <location>
        <begin position="197"/>
        <end position="335"/>
    </location>
</feature>
<evidence type="ECO:0000259" key="2">
    <source>
        <dbReference type="Pfam" id="PF13439"/>
    </source>
</evidence>
<evidence type="ECO:0008006" key="5">
    <source>
        <dbReference type="Google" id="ProtNLM"/>
    </source>
</evidence>
<dbReference type="Pfam" id="PF13439">
    <property type="entry name" value="Glyco_transf_4"/>
    <property type="match status" value="1"/>
</dbReference>
<dbReference type="InterPro" id="IPR001296">
    <property type="entry name" value="Glyco_trans_1"/>
</dbReference>
<proteinExistence type="predicted"/>
<dbReference type="Pfam" id="PF00534">
    <property type="entry name" value="Glycos_transf_1"/>
    <property type="match status" value="1"/>
</dbReference>
<organism evidence="3 4">
    <name type="scientific">Candidatus Terrybacteria bacterium RIFCSPLOWO2_01_FULL_40_23</name>
    <dbReference type="NCBI Taxonomy" id="1802366"/>
    <lineage>
        <taxon>Bacteria</taxon>
        <taxon>Candidatus Terryibacteriota</taxon>
    </lineage>
</organism>
<dbReference type="GO" id="GO:0016757">
    <property type="term" value="F:glycosyltransferase activity"/>
    <property type="evidence" value="ECO:0007669"/>
    <property type="project" value="InterPro"/>
</dbReference>
<sequence>MKIAFVHDYLVRFGGAERVLFAMHKLYPNAPIYTLLWDEEKMRPFFPEAKINSSFLNKFPRILSRHPRRLLPFIPLAVESLDFSDYDVVISSSSAFIKGIVTRANTVHICYCHAPARFLWESSHAYLKEKRLPVLVRSFGALFFNYLRVWDLNAASRVDYFLANSRFTALRIAKYYRKEAKVIYPPLRNINTVHEGESKAPTQKPYFVIVSQLVSPKRIDLAVNAFRKLEIPLVIIGEGPERKKLESISGKETFFLGRLDDIDVDRILAKAEGFIFSGEDDFGLAPVEAMAHGKPVLALRKGGAIETIAEGVSGEFFDSLDVETLADGVRRMRENILNGKYNPETIRKIAEQYRESVFEQELKKVLHEYVDRPRTYN</sequence>
<evidence type="ECO:0000313" key="3">
    <source>
        <dbReference type="EMBL" id="OHA51392.1"/>
    </source>
</evidence>
<dbReference type="SUPFAM" id="SSF53756">
    <property type="entry name" value="UDP-Glycosyltransferase/glycogen phosphorylase"/>
    <property type="match status" value="1"/>
</dbReference>
<dbReference type="Proteomes" id="UP000176951">
    <property type="component" value="Unassembled WGS sequence"/>
</dbReference>
<feature type="domain" description="Glycosyltransferase subfamily 4-like N-terminal" evidence="2">
    <location>
        <begin position="14"/>
        <end position="185"/>
    </location>
</feature>
<dbReference type="InterPro" id="IPR050194">
    <property type="entry name" value="Glycosyltransferase_grp1"/>
</dbReference>
<comment type="caution">
    <text evidence="3">The sequence shown here is derived from an EMBL/GenBank/DDBJ whole genome shotgun (WGS) entry which is preliminary data.</text>
</comment>
<dbReference type="InterPro" id="IPR028098">
    <property type="entry name" value="Glyco_trans_4-like_N"/>
</dbReference>